<sequence>MTLVHAPGRTVVVAIVLSLTNFVAVFDGLVVAVALPAIQTGFGLRPVDGQWVLTAYAVALGGTLLTGGRCGDAFGRRRMLVAGLAVFVAGLLLAGVAWDAWVLFAARAVQGFGAAFAVPNAFATISALRPEGVRDRVFAAVAVAGGLGAAGGAITGGLITQGLGWRFLFLLTAPVVAAVAITAARVLDEDRRPGAPRPGLLGAALAVTAAALLVYAITNHDLAVAAVGLVLVVPVVRLLPRGVVRDRSLRAAVAGLPGFVFAYDGTVFVGLLFLQQDLTPLQAGLTFTPLGIAVLVGAPLAARLLNRRVWTTVFGGAQAVCAAGLVLLALEHVLPGLVLVGLGAAVSAVTLNAAAGRHAEPADRGSAYGCYETAKYLCGALVVAVLATALECGHAFTFLLAAAVAMLGGLAGCALGRRTT</sequence>
<dbReference type="AlphaFoldDB" id="A0A3N2GQQ2"/>
<evidence type="ECO:0000256" key="1">
    <source>
        <dbReference type="ARBA" id="ARBA00004651"/>
    </source>
</evidence>
<evidence type="ECO:0000256" key="4">
    <source>
        <dbReference type="ARBA" id="ARBA00022692"/>
    </source>
</evidence>
<keyword evidence="5 7" id="KW-1133">Transmembrane helix</keyword>
<dbReference type="PROSITE" id="PS50850">
    <property type="entry name" value="MFS"/>
    <property type="match status" value="1"/>
</dbReference>
<dbReference type="GO" id="GO:0005886">
    <property type="term" value="C:plasma membrane"/>
    <property type="evidence" value="ECO:0007669"/>
    <property type="project" value="UniProtKB-SubCell"/>
</dbReference>
<feature type="transmembrane region" description="Helical" evidence="7">
    <location>
        <begin position="12"/>
        <end position="38"/>
    </location>
</feature>
<comment type="subcellular location">
    <subcellularLocation>
        <location evidence="1">Cell membrane</location>
        <topology evidence="1">Multi-pass membrane protein</topology>
    </subcellularLocation>
</comment>
<evidence type="ECO:0000259" key="8">
    <source>
        <dbReference type="PROSITE" id="PS50850"/>
    </source>
</evidence>
<keyword evidence="2" id="KW-0813">Transport</keyword>
<dbReference type="SUPFAM" id="SSF103473">
    <property type="entry name" value="MFS general substrate transporter"/>
    <property type="match status" value="1"/>
</dbReference>
<dbReference type="Pfam" id="PF07690">
    <property type="entry name" value="MFS_1"/>
    <property type="match status" value="1"/>
</dbReference>
<dbReference type="InterPro" id="IPR020846">
    <property type="entry name" value="MFS_dom"/>
</dbReference>
<protein>
    <submittedName>
        <fullName evidence="9">Putative MFS family arabinose efflux permease</fullName>
    </submittedName>
</protein>
<dbReference type="Proteomes" id="UP000274843">
    <property type="component" value="Unassembled WGS sequence"/>
</dbReference>
<dbReference type="GO" id="GO:0022857">
    <property type="term" value="F:transmembrane transporter activity"/>
    <property type="evidence" value="ECO:0007669"/>
    <property type="project" value="InterPro"/>
</dbReference>
<dbReference type="InterPro" id="IPR011701">
    <property type="entry name" value="MFS"/>
</dbReference>
<gene>
    <name evidence="9" type="ORF">EDD35_1252</name>
</gene>
<evidence type="ECO:0000313" key="10">
    <source>
        <dbReference type="Proteomes" id="UP000274843"/>
    </source>
</evidence>
<reference evidence="9 10" key="1">
    <citation type="submission" date="2018-11" db="EMBL/GenBank/DDBJ databases">
        <title>Sequencing the genomes of 1000 actinobacteria strains.</title>
        <authorList>
            <person name="Klenk H.-P."/>
        </authorList>
    </citation>
    <scope>NUCLEOTIDE SEQUENCE [LARGE SCALE GENOMIC DNA]</scope>
    <source>
        <strain evidence="9 10">DSM 44348</strain>
    </source>
</reference>
<feature type="transmembrane region" description="Helical" evidence="7">
    <location>
        <begin position="280"/>
        <end position="302"/>
    </location>
</feature>
<feature type="transmembrane region" description="Helical" evidence="7">
    <location>
        <begin position="104"/>
        <end position="125"/>
    </location>
</feature>
<feature type="transmembrane region" description="Helical" evidence="7">
    <location>
        <begin position="137"/>
        <end position="159"/>
    </location>
</feature>
<dbReference type="PANTHER" id="PTHR42718:SF46">
    <property type="entry name" value="BLR6921 PROTEIN"/>
    <property type="match status" value="1"/>
</dbReference>
<dbReference type="Gene3D" id="1.20.1250.20">
    <property type="entry name" value="MFS general substrate transporter like domains"/>
    <property type="match status" value="1"/>
</dbReference>
<keyword evidence="4 7" id="KW-0812">Transmembrane</keyword>
<feature type="domain" description="Major facilitator superfamily (MFS) profile" evidence="8">
    <location>
        <begin position="13"/>
        <end position="420"/>
    </location>
</feature>
<evidence type="ECO:0000256" key="3">
    <source>
        <dbReference type="ARBA" id="ARBA00022475"/>
    </source>
</evidence>
<feature type="transmembrane region" description="Helical" evidence="7">
    <location>
        <begin position="374"/>
        <end position="390"/>
    </location>
</feature>
<keyword evidence="10" id="KW-1185">Reference proteome</keyword>
<keyword evidence="3" id="KW-1003">Cell membrane</keyword>
<dbReference type="CDD" id="cd17321">
    <property type="entry name" value="MFS_MMR_MDR_like"/>
    <property type="match status" value="1"/>
</dbReference>
<dbReference type="PANTHER" id="PTHR42718">
    <property type="entry name" value="MAJOR FACILITATOR SUPERFAMILY MULTIDRUG TRANSPORTER MFSC"/>
    <property type="match status" value="1"/>
</dbReference>
<feature type="transmembrane region" description="Helical" evidence="7">
    <location>
        <begin position="199"/>
        <end position="217"/>
    </location>
</feature>
<feature type="transmembrane region" description="Helical" evidence="7">
    <location>
        <begin position="251"/>
        <end position="274"/>
    </location>
</feature>
<dbReference type="EMBL" id="RKHY01000001">
    <property type="protein sequence ID" value="ROS38961.1"/>
    <property type="molecule type" value="Genomic_DNA"/>
</dbReference>
<dbReference type="GeneID" id="301842701"/>
<keyword evidence="6 7" id="KW-0472">Membrane</keyword>
<name>A0A3N2GQQ2_9PSEU</name>
<evidence type="ECO:0000256" key="5">
    <source>
        <dbReference type="ARBA" id="ARBA00022989"/>
    </source>
</evidence>
<organism evidence="9 10">
    <name type="scientific">Amycolatopsis thermoflava</name>
    <dbReference type="NCBI Taxonomy" id="84480"/>
    <lineage>
        <taxon>Bacteria</taxon>
        <taxon>Bacillati</taxon>
        <taxon>Actinomycetota</taxon>
        <taxon>Actinomycetes</taxon>
        <taxon>Pseudonocardiales</taxon>
        <taxon>Pseudonocardiaceae</taxon>
        <taxon>Amycolatopsis</taxon>
        <taxon>Amycolatopsis methanolica group</taxon>
    </lineage>
</organism>
<proteinExistence type="predicted"/>
<dbReference type="InterPro" id="IPR036259">
    <property type="entry name" value="MFS_trans_sf"/>
</dbReference>
<accession>A0A3N2GQQ2</accession>
<feature type="transmembrane region" description="Helical" evidence="7">
    <location>
        <begin position="165"/>
        <end position="187"/>
    </location>
</feature>
<evidence type="ECO:0000256" key="6">
    <source>
        <dbReference type="ARBA" id="ARBA00023136"/>
    </source>
</evidence>
<feature type="transmembrane region" description="Helical" evidence="7">
    <location>
        <begin position="396"/>
        <end position="416"/>
    </location>
</feature>
<dbReference type="RefSeq" id="WP_167498990.1">
    <property type="nucleotide sequence ID" value="NZ_RKHY01000001.1"/>
</dbReference>
<feature type="transmembrane region" description="Helical" evidence="7">
    <location>
        <begin position="223"/>
        <end position="239"/>
    </location>
</feature>
<comment type="caution">
    <text evidence="9">The sequence shown here is derived from an EMBL/GenBank/DDBJ whole genome shotgun (WGS) entry which is preliminary data.</text>
</comment>
<feature type="transmembrane region" description="Helical" evidence="7">
    <location>
        <begin position="336"/>
        <end position="354"/>
    </location>
</feature>
<feature type="transmembrane region" description="Helical" evidence="7">
    <location>
        <begin position="309"/>
        <end position="330"/>
    </location>
</feature>
<evidence type="ECO:0000256" key="2">
    <source>
        <dbReference type="ARBA" id="ARBA00022448"/>
    </source>
</evidence>
<feature type="transmembrane region" description="Helical" evidence="7">
    <location>
        <begin position="50"/>
        <end position="67"/>
    </location>
</feature>
<feature type="transmembrane region" description="Helical" evidence="7">
    <location>
        <begin position="79"/>
        <end position="98"/>
    </location>
</feature>
<evidence type="ECO:0000313" key="9">
    <source>
        <dbReference type="EMBL" id="ROS38961.1"/>
    </source>
</evidence>
<evidence type="ECO:0000256" key="7">
    <source>
        <dbReference type="SAM" id="Phobius"/>
    </source>
</evidence>